<keyword evidence="2" id="KW-1133">Transmembrane helix</keyword>
<name>A0ABN2CUH7_9ACTN</name>
<sequence>MRGSSRLLRQRREVPSWAAPAPSNPVSGTLGYGDGVLRRRLRLSAAAATGLLLAAASAVSGPSAAVAAPAAEDPAVDVSIDSFSPAAPAPGQAVTITGRVTNTSTTTFANPQAGACINRERLTTRAQLSTIDIEADEALDNRNDCVGLTTSESTTFQLLGPPLAPKASVPFKLVVPWNEWKIGKNTGVYTVGVRFRGDVTERDRTTGGLSLTLMPVIDAGKARKVSTALVLPLRHRPTLLKDAVFANDSLAESMAPTGQLGRLLQLGRQRKVTWLVDPAMLEEARLIQTGKYQVQDPDGRTKPGTGQKVVSTWLREFELSHQPGKNQLVMLPWGDPDVAGLFAAGDPLKGLVANSRSFTEQYVVGGPHPNFTPGLWLENGAANSANLARASTGYAGDWDLDVTLVNSSAWSPADRPNLLASPRFNVATPQDPVKSVETIVSDDSLIAAGPDPATADRPVQIQQRFAAETALTAAGRSRATVVVVPPRGWDDEGTKTAALVQSMALPWITPVDLQQVKTLRALPAKPITQKPAAALPDGQLDQLKNLSQATATYRSLLADPNPADQDLKKSLLRLSSSSWAGFPDEAQRYGTYEQAAMANQLAKVHLVNSAVDSGRRKEIKVNLSGSKGTFPLTVENELPYSVRVRIEVTSANRTDLRIARLETRLLAARQKATFQINASAEQNGLIKANAQVVSAEGLPIGKSQELLIEAAQYGSVGWVLVGAACALLFGTSAVRIYRRVRSERRNPSTPEAGADPLHPAPLEPRDLAASDSADPVQAGAGAETEAGVEPNPLEPVEPLRVTPDRGAGVPENGHTEPGESLKEGVGTKDG</sequence>
<dbReference type="EMBL" id="BAAAOS010000017">
    <property type="protein sequence ID" value="GAA1564477.1"/>
    <property type="molecule type" value="Genomic_DNA"/>
</dbReference>
<feature type="compositionally biased region" description="Low complexity" evidence="1">
    <location>
        <begin position="778"/>
        <end position="799"/>
    </location>
</feature>
<evidence type="ECO:0000256" key="2">
    <source>
        <dbReference type="SAM" id="Phobius"/>
    </source>
</evidence>
<protein>
    <submittedName>
        <fullName evidence="3">DUF6049 family protein</fullName>
    </submittedName>
</protein>
<feature type="region of interest" description="Disordered" evidence="1">
    <location>
        <begin position="1"/>
        <end position="25"/>
    </location>
</feature>
<evidence type="ECO:0000313" key="3">
    <source>
        <dbReference type="EMBL" id="GAA1564477.1"/>
    </source>
</evidence>
<proteinExistence type="predicted"/>
<dbReference type="InterPro" id="IPR046112">
    <property type="entry name" value="DUF6049"/>
</dbReference>
<dbReference type="Pfam" id="PF19516">
    <property type="entry name" value="DUF6049"/>
    <property type="match status" value="1"/>
</dbReference>
<accession>A0ABN2CUH7</accession>
<evidence type="ECO:0000313" key="4">
    <source>
        <dbReference type="Proteomes" id="UP001500393"/>
    </source>
</evidence>
<feature type="region of interest" description="Disordered" evidence="1">
    <location>
        <begin position="742"/>
        <end position="830"/>
    </location>
</feature>
<reference evidence="3 4" key="1">
    <citation type="journal article" date="2019" name="Int. J. Syst. Evol. Microbiol.">
        <title>The Global Catalogue of Microorganisms (GCM) 10K type strain sequencing project: providing services to taxonomists for standard genome sequencing and annotation.</title>
        <authorList>
            <consortium name="The Broad Institute Genomics Platform"/>
            <consortium name="The Broad Institute Genome Sequencing Center for Infectious Disease"/>
            <person name="Wu L."/>
            <person name="Ma J."/>
        </authorList>
    </citation>
    <scope>NUCLEOTIDE SEQUENCE [LARGE SCALE GENOMIC DNA]</scope>
    <source>
        <strain evidence="3 4">JCM 14969</strain>
    </source>
</reference>
<feature type="transmembrane region" description="Helical" evidence="2">
    <location>
        <begin position="716"/>
        <end position="737"/>
    </location>
</feature>
<organism evidence="3 4">
    <name type="scientific">Kribbella sancticallisti</name>
    <dbReference type="NCBI Taxonomy" id="460087"/>
    <lineage>
        <taxon>Bacteria</taxon>
        <taxon>Bacillati</taxon>
        <taxon>Actinomycetota</taxon>
        <taxon>Actinomycetes</taxon>
        <taxon>Propionibacteriales</taxon>
        <taxon>Kribbellaceae</taxon>
        <taxon>Kribbella</taxon>
    </lineage>
</organism>
<keyword evidence="2" id="KW-0472">Membrane</keyword>
<comment type="caution">
    <text evidence="3">The sequence shown here is derived from an EMBL/GenBank/DDBJ whole genome shotgun (WGS) entry which is preliminary data.</text>
</comment>
<keyword evidence="2" id="KW-0812">Transmembrane</keyword>
<gene>
    <name evidence="3" type="ORF">GCM10009789_17360</name>
</gene>
<feature type="compositionally biased region" description="Basic and acidic residues" evidence="1">
    <location>
        <begin position="813"/>
        <end position="830"/>
    </location>
</feature>
<evidence type="ECO:0000256" key="1">
    <source>
        <dbReference type="SAM" id="MobiDB-lite"/>
    </source>
</evidence>
<keyword evidence="4" id="KW-1185">Reference proteome</keyword>
<dbReference type="Proteomes" id="UP001500393">
    <property type="component" value="Unassembled WGS sequence"/>
</dbReference>